<dbReference type="Gene3D" id="2.115.10.20">
    <property type="entry name" value="Glycosyl hydrolase domain, family 43"/>
    <property type="match status" value="1"/>
</dbReference>
<accession>A0A1D9E0M3</accession>
<dbReference type="Pfam" id="PF00251">
    <property type="entry name" value="Glyco_hydro_32N"/>
    <property type="match status" value="1"/>
</dbReference>
<dbReference type="KEGG" id="rpla:A4Z71_06400"/>
<dbReference type="InterPro" id="IPR013148">
    <property type="entry name" value="Glyco_hydro_32_N"/>
</dbReference>
<sequence length="316" mass="35814">MALKLPDRWIWDSWYVKDGDTYHAFYLCASRGLVDPNRRHRNPYVGHAVSKDLVNWTVLPDALAPSEENAFDSWTTWTGSVIKDDAGKWWMFYTGSAREDGGLTQRIGAARSDDLINWEKVSTEALVEADGEWYEKLDLTVWGDEAWRDPWVFRFPGETTWQMLITARSKSGNPKTRGVIGHATSADLITWSVQQPLSQPDQGFGQMEVFQYEIVDGVPILLFCCGWRELGEENVAKFGKIDTTYSLPVTSGIKDVDFRKAQAFTEKIVYAGRLIFGPDEKWYLMGFINEIEGKFVGELSDPIPVTADPILGIVPR</sequence>
<dbReference type="SUPFAM" id="SSF75005">
    <property type="entry name" value="Arabinanase/levansucrase/invertase"/>
    <property type="match status" value="1"/>
</dbReference>
<keyword evidence="3 6" id="KW-0378">Hydrolase</keyword>
<organism evidence="6 7">
    <name type="scientific">Candidatus Rhodoluna planktonica</name>
    <dbReference type="NCBI Taxonomy" id="535712"/>
    <lineage>
        <taxon>Bacteria</taxon>
        <taxon>Bacillati</taxon>
        <taxon>Actinomycetota</taxon>
        <taxon>Actinomycetes</taxon>
        <taxon>Micrococcales</taxon>
        <taxon>Microbacteriaceae</taxon>
        <taxon>Luna cluster</taxon>
        <taxon>Luna-1 subcluster</taxon>
        <taxon>Rhodoluna</taxon>
    </lineage>
</organism>
<dbReference type="OrthoDB" id="9759709at2"/>
<evidence type="ECO:0000256" key="2">
    <source>
        <dbReference type="ARBA" id="ARBA00012758"/>
    </source>
</evidence>
<dbReference type="EC" id="3.2.1.26" evidence="2"/>
<dbReference type="PANTHER" id="PTHR43101:SF1">
    <property type="entry name" value="BETA-FRUCTOSIDASE"/>
    <property type="match status" value="1"/>
</dbReference>
<evidence type="ECO:0000256" key="4">
    <source>
        <dbReference type="ARBA" id="ARBA00023295"/>
    </source>
</evidence>
<feature type="domain" description="Glycosyl hydrolase family 32 N-terminal" evidence="5">
    <location>
        <begin position="19"/>
        <end position="292"/>
    </location>
</feature>
<reference evidence="6 7" key="1">
    <citation type="journal article" date="2016" name="Biochim. Biophys. Acta">
        <title>Photochemical characterization of actinorhodopsin and its functional existence in the natural host.</title>
        <authorList>
            <person name="Nakamura S."/>
            <person name="Kikukawa T."/>
            <person name="Tamogami J."/>
            <person name="Kamiya M."/>
            <person name="Aizawa T."/>
            <person name="Hahn M.W."/>
            <person name="Ihara K."/>
            <person name="Kamo N."/>
            <person name="Demura M."/>
        </authorList>
    </citation>
    <scope>NUCLEOTIDE SEQUENCE [LARGE SCALE GENOMIC DNA]</scope>
    <source>
        <strain evidence="6 7">MWH-Dar1</strain>
    </source>
</reference>
<evidence type="ECO:0000256" key="1">
    <source>
        <dbReference type="ARBA" id="ARBA00009902"/>
    </source>
</evidence>
<keyword evidence="4" id="KW-0326">Glycosidase</keyword>
<dbReference type="RefSeq" id="WP_070955068.1">
    <property type="nucleotide sequence ID" value="NZ_CP015208.1"/>
</dbReference>
<dbReference type="AlphaFoldDB" id="A0A1D9E0M3"/>
<dbReference type="CDD" id="cd18609">
    <property type="entry name" value="GH32-like"/>
    <property type="match status" value="1"/>
</dbReference>
<dbReference type="Proteomes" id="UP000243784">
    <property type="component" value="Chromosome"/>
</dbReference>
<keyword evidence="7" id="KW-1185">Reference proteome</keyword>
<name>A0A1D9E0M3_9MICO</name>
<dbReference type="GO" id="GO:0005975">
    <property type="term" value="P:carbohydrate metabolic process"/>
    <property type="evidence" value="ECO:0007669"/>
    <property type="project" value="InterPro"/>
</dbReference>
<gene>
    <name evidence="6" type="ORF">A4Z71_06400</name>
</gene>
<dbReference type="InterPro" id="IPR001362">
    <property type="entry name" value="Glyco_hydro_32"/>
</dbReference>
<proteinExistence type="inferred from homology"/>
<evidence type="ECO:0000313" key="7">
    <source>
        <dbReference type="Proteomes" id="UP000243784"/>
    </source>
</evidence>
<evidence type="ECO:0000256" key="3">
    <source>
        <dbReference type="ARBA" id="ARBA00022801"/>
    </source>
</evidence>
<evidence type="ECO:0000313" key="6">
    <source>
        <dbReference type="EMBL" id="AOY56570.1"/>
    </source>
</evidence>
<dbReference type="InterPro" id="IPR051214">
    <property type="entry name" value="GH32_Enzymes"/>
</dbReference>
<comment type="similarity">
    <text evidence="1">Belongs to the glycosyl hydrolase 32 family.</text>
</comment>
<dbReference type="SMART" id="SM00640">
    <property type="entry name" value="Glyco_32"/>
    <property type="match status" value="1"/>
</dbReference>
<dbReference type="STRING" id="535712.A4Z71_06400"/>
<dbReference type="PANTHER" id="PTHR43101">
    <property type="entry name" value="BETA-FRUCTOSIDASE"/>
    <property type="match status" value="1"/>
</dbReference>
<dbReference type="EMBL" id="CP015208">
    <property type="protein sequence ID" value="AOY56570.1"/>
    <property type="molecule type" value="Genomic_DNA"/>
</dbReference>
<dbReference type="GO" id="GO:0004564">
    <property type="term" value="F:beta-fructofuranosidase activity"/>
    <property type="evidence" value="ECO:0007669"/>
    <property type="project" value="UniProtKB-EC"/>
</dbReference>
<protein>
    <recommendedName>
        <fullName evidence="2">beta-fructofuranosidase</fullName>
        <ecNumber evidence="2">3.2.1.26</ecNumber>
    </recommendedName>
</protein>
<dbReference type="InterPro" id="IPR023296">
    <property type="entry name" value="Glyco_hydro_beta-prop_sf"/>
</dbReference>
<evidence type="ECO:0000259" key="5">
    <source>
        <dbReference type="Pfam" id="PF00251"/>
    </source>
</evidence>